<dbReference type="GO" id="GO:0015035">
    <property type="term" value="F:protein-disulfide reductase activity"/>
    <property type="evidence" value="ECO:0007669"/>
    <property type="project" value="TreeGrafter"/>
</dbReference>
<dbReference type="InterPro" id="IPR013766">
    <property type="entry name" value="Thioredoxin_domain"/>
</dbReference>
<dbReference type="EMBL" id="FLUQ01000001">
    <property type="protein sequence ID" value="SBW00547.1"/>
    <property type="molecule type" value="Genomic_DNA"/>
</dbReference>
<evidence type="ECO:0000256" key="1">
    <source>
        <dbReference type="ARBA" id="ARBA00004651"/>
    </source>
</evidence>
<feature type="transmembrane region" description="Helical" evidence="6">
    <location>
        <begin position="335"/>
        <end position="355"/>
    </location>
</feature>
<feature type="transmembrane region" description="Helical" evidence="6">
    <location>
        <begin position="526"/>
        <end position="544"/>
    </location>
</feature>
<dbReference type="SUPFAM" id="SSF52833">
    <property type="entry name" value="Thioredoxin-like"/>
    <property type="match status" value="1"/>
</dbReference>
<evidence type="ECO:0000256" key="4">
    <source>
        <dbReference type="ARBA" id="ARBA00022989"/>
    </source>
</evidence>
<keyword evidence="7" id="KW-0732">Signal</keyword>
<evidence type="ECO:0000256" key="2">
    <source>
        <dbReference type="ARBA" id="ARBA00022475"/>
    </source>
</evidence>
<feature type="chain" id="PRO_5012419859" description="Thioredoxin domain-containing protein" evidence="7">
    <location>
        <begin position="29"/>
        <end position="665"/>
    </location>
</feature>
<feature type="transmembrane region" description="Helical" evidence="6">
    <location>
        <begin position="367"/>
        <end position="392"/>
    </location>
</feature>
<name>A0A212JM90_9DELT</name>
<evidence type="ECO:0000256" key="5">
    <source>
        <dbReference type="ARBA" id="ARBA00023136"/>
    </source>
</evidence>
<evidence type="ECO:0000256" key="3">
    <source>
        <dbReference type="ARBA" id="ARBA00022692"/>
    </source>
</evidence>
<keyword evidence="5 6" id="KW-0472">Membrane</keyword>
<protein>
    <recommendedName>
        <fullName evidence="8">Thioredoxin domain-containing protein</fullName>
    </recommendedName>
</protein>
<keyword evidence="4 6" id="KW-1133">Transmembrane helix</keyword>
<dbReference type="AlphaFoldDB" id="A0A212JM90"/>
<gene>
    <name evidence="9" type="ORF">KL86DPRO_11803</name>
</gene>
<organism evidence="9">
    <name type="scientific">uncultured delta proteobacterium</name>
    <dbReference type="NCBI Taxonomy" id="34034"/>
    <lineage>
        <taxon>Bacteria</taxon>
        <taxon>Deltaproteobacteria</taxon>
        <taxon>environmental samples</taxon>
    </lineage>
</organism>
<feature type="transmembrane region" description="Helical" evidence="6">
    <location>
        <begin position="413"/>
        <end position="433"/>
    </location>
</feature>
<dbReference type="GO" id="GO:0005886">
    <property type="term" value="C:plasma membrane"/>
    <property type="evidence" value="ECO:0007669"/>
    <property type="project" value="UniProtKB-SubCell"/>
</dbReference>
<evidence type="ECO:0000256" key="7">
    <source>
        <dbReference type="SAM" id="SignalP"/>
    </source>
</evidence>
<dbReference type="Pfam" id="PF02683">
    <property type="entry name" value="DsbD_TM"/>
    <property type="match status" value="1"/>
</dbReference>
<dbReference type="Pfam" id="PF13899">
    <property type="entry name" value="Thioredoxin_7"/>
    <property type="match status" value="1"/>
</dbReference>
<evidence type="ECO:0000256" key="6">
    <source>
        <dbReference type="SAM" id="Phobius"/>
    </source>
</evidence>
<keyword evidence="2" id="KW-1003">Cell membrane</keyword>
<dbReference type="PANTHER" id="PTHR32234">
    <property type="entry name" value="THIOL:DISULFIDE INTERCHANGE PROTEIN DSBD"/>
    <property type="match status" value="1"/>
</dbReference>
<feature type="signal peptide" evidence="7">
    <location>
        <begin position="1"/>
        <end position="28"/>
    </location>
</feature>
<accession>A0A212JM90</accession>
<feature type="transmembrane region" description="Helical" evidence="6">
    <location>
        <begin position="288"/>
        <end position="314"/>
    </location>
</feature>
<proteinExistence type="predicted"/>
<dbReference type="GO" id="GO:0017004">
    <property type="term" value="P:cytochrome complex assembly"/>
    <property type="evidence" value="ECO:0007669"/>
    <property type="project" value="InterPro"/>
</dbReference>
<feature type="transmembrane region" description="Helical" evidence="6">
    <location>
        <begin position="477"/>
        <end position="495"/>
    </location>
</feature>
<dbReference type="PROSITE" id="PS51352">
    <property type="entry name" value="THIOREDOXIN_2"/>
    <property type="match status" value="1"/>
</dbReference>
<comment type="subcellular location">
    <subcellularLocation>
        <location evidence="1">Cell membrane</location>
        <topology evidence="1">Multi-pass membrane protein</topology>
    </subcellularLocation>
</comment>
<feature type="transmembrane region" description="Helical" evidence="6">
    <location>
        <begin position="439"/>
        <end position="465"/>
    </location>
</feature>
<dbReference type="InterPro" id="IPR036249">
    <property type="entry name" value="Thioredoxin-like_sf"/>
</dbReference>
<sequence>MAKTAKKCTAILLAGLLLSLFLPSPGQLTGQVMTNQLVRPAGAAIRLPYAMEAAFFRARHDDGRRLPGGAGESASLYLAITVTPLEPGVSLYASKSQARGKVTEIAVAAGGLPIQARAVFPTGMEKPDPLVPGEVTRMFAGAFTALIPLPDAALAGKILDLRLTGLACSAVNCTPLVLTQKIPVPDAQARVALPDAAASPWWGALVAGVAEPLGDMPVPASPAPGSPIPGPSGVPRLGAVSLSSGSGGGTGGTGGAAISLAPQPGAFIGKITPVPFTPELEVASMGKAVLLGFLAGIILNLMPCVLPVLGIKLAALLAPGGGTVERVRRFRRHQLFFALGILVWFTVMAGLFHFLDLAWGQIFQSPVVVFALAVMLLLLALDLFGVFSLPLIDLRAGNAKNPDLRAFAEGFGATLLATPCGGPLLGGVLSWALMQPLGVLALTLECVGLGMACPYFLLAAFPGLAGRLPRPGAWMRTMEQILGFLLLGTVAYLVGFLPLGIVPRVVAALVLAAFGGWLWQKRGAARLFGVVCIALACVWPFMAVPATGEWTDYSHAAFEKDLGKRVMLVDFTADWCPTCKVVEATALRENNLRAWGKKYALKLVRVDMTRENPEGEALLRAVGSVSIPVIAVFRTGDDALSPLVLRDIVTAGQVEAALEAATAGR</sequence>
<feature type="domain" description="Thioredoxin" evidence="8">
    <location>
        <begin position="533"/>
        <end position="663"/>
    </location>
</feature>
<keyword evidence="9" id="KW-0560">Oxidoreductase</keyword>
<keyword evidence="3 6" id="KW-0812">Transmembrane</keyword>
<evidence type="ECO:0000313" key="9">
    <source>
        <dbReference type="EMBL" id="SBW00547.1"/>
    </source>
</evidence>
<dbReference type="PANTHER" id="PTHR32234:SF3">
    <property type="entry name" value="SUPPRESSION OF COPPER SENSITIVITY PROTEIN"/>
    <property type="match status" value="1"/>
</dbReference>
<dbReference type="Gene3D" id="3.40.30.10">
    <property type="entry name" value="Glutaredoxin"/>
    <property type="match status" value="1"/>
</dbReference>
<dbReference type="GO" id="GO:0045454">
    <property type="term" value="P:cell redox homeostasis"/>
    <property type="evidence" value="ECO:0007669"/>
    <property type="project" value="TreeGrafter"/>
</dbReference>
<reference evidence="9" key="1">
    <citation type="submission" date="2016-04" db="EMBL/GenBank/DDBJ databases">
        <authorList>
            <person name="Evans L.H."/>
            <person name="Alamgir A."/>
            <person name="Owens N."/>
            <person name="Weber N.D."/>
            <person name="Virtaneva K."/>
            <person name="Barbian K."/>
            <person name="Babar A."/>
            <person name="Rosenke K."/>
        </authorList>
    </citation>
    <scope>NUCLEOTIDE SEQUENCE</scope>
    <source>
        <strain evidence="9">86</strain>
    </source>
</reference>
<evidence type="ECO:0000259" key="8">
    <source>
        <dbReference type="PROSITE" id="PS51352"/>
    </source>
</evidence>
<dbReference type="InterPro" id="IPR003834">
    <property type="entry name" value="Cyt_c_assmbl_TM_dom"/>
</dbReference>